<proteinExistence type="predicted"/>
<sequence length="116" mass="11891">MAPSRAGDNSSVKVSEDVLRRGGLAAGPMTLEGGVPEVGQQKRPCHHRGGCSSHPCRACVAIGAATAFCLSAAWLGFSIGTHALGSQAFPTDGPIDACDFSTSPTRTSNGDETWAF</sequence>
<dbReference type="AlphaFoldDB" id="A0AAW2WDV9"/>
<name>A0AAW2WDV9_9LAMI</name>
<feature type="region of interest" description="Disordered" evidence="1">
    <location>
        <begin position="25"/>
        <end position="44"/>
    </location>
</feature>
<dbReference type="EMBL" id="JACGWN010000008">
    <property type="protein sequence ID" value="KAL0439929.1"/>
    <property type="molecule type" value="Genomic_DNA"/>
</dbReference>
<protein>
    <submittedName>
        <fullName evidence="2">Uncharacterized protein</fullName>
    </submittedName>
</protein>
<reference evidence="2" key="1">
    <citation type="submission" date="2020-06" db="EMBL/GenBank/DDBJ databases">
        <authorList>
            <person name="Li T."/>
            <person name="Hu X."/>
            <person name="Zhang T."/>
            <person name="Song X."/>
            <person name="Zhang H."/>
            <person name="Dai N."/>
            <person name="Sheng W."/>
            <person name="Hou X."/>
            <person name="Wei L."/>
        </authorList>
    </citation>
    <scope>NUCLEOTIDE SEQUENCE</scope>
    <source>
        <strain evidence="2">KEN1</strain>
        <tissue evidence="2">Leaf</tissue>
    </source>
</reference>
<organism evidence="2">
    <name type="scientific">Sesamum latifolium</name>
    <dbReference type="NCBI Taxonomy" id="2727402"/>
    <lineage>
        <taxon>Eukaryota</taxon>
        <taxon>Viridiplantae</taxon>
        <taxon>Streptophyta</taxon>
        <taxon>Embryophyta</taxon>
        <taxon>Tracheophyta</taxon>
        <taxon>Spermatophyta</taxon>
        <taxon>Magnoliopsida</taxon>
        <taxon>eudicotyledons</taxon>
        <taxon>Gunneridae</taxon>
        <taxon>Pentapetalae</taxon>
        <taxon>asterids</taxon>
        <taxon>lamiids</taxon>
        <taxon>Lamiales</taxon>
        <taxon>Pedaliaceae</taxon>
        <taxon>Sesamum</taxon>
    </lineage>
</organism>
<reference evidence="2" key="2">
    <citation type="journal article" date="2024" name="Plant">
        <title>Genomic evolution and insights into agronomic trait innovations of Sesamum species.</title>
        <authorList>
            <person name="Miao H."/>
            <person name="Wang L."/>
            <person name="Qu L."/>
            <person name="Liu H."/>
            <person name="Sun Y."/>
            <person name="Le M."/>
            <person name="Wang Q."/>
            <person name="Wei S."/>
            <person name="Zheng Y."/>
            <person name="Lin W."/>
            <person name="Duan Y."/>
            <person name="Cao H."/>
            <person name="Xiong S."/>
            <person name="Wang X."/>
            <person name="Wei L."/>
            <person name="Li C."/>
            <person name="Ma Q."/>
            <person name="Ju M."/>
            <person name="Zhao R."/>
            <person name="Li G."/>
            <person name="Mu C."/>
            <person name="Tian Q."/>
            <person name="Mei H."/>
            <person name="Zhang T."/>
            <person name="Gao T."/>
            <person name="Zhang H."/>
        </authorList>
    </citation>
    <scope>NUCLEOTIDE SEQUENCE</scope>
    <source>
        <strain evidence="2">KEN1</strain>
    </source>
</reference>
<comment type="caution">
    <text evidence="2">The sequence shown here is derived from an EMBL/GenBank/DDBJ whole genome shotgun (WGS) entry which is preliminary data.</text>
</comment>
<evidence type="ECO:0000313" key="2">
    <source>
        <dbReference type="EMBL" id="KAL0439929.1"/>
    </source>
</evidence>
<accession>A0AAW2WDV9</accession>
<evidence type="ECO:0000256" key="1">
    <source>
        <dbReference type="SAM" id="MobiDB-lite"/>
    </source>
</evidence>
<gene>
    <name evidence="2" type="ORF">Slati_2475900</name>
</gene>